<feature type="chain" id="PRO_5044346565" evidence="1">
    <location>
        <begin position="23"/>
        <end position="116"/>
    </location>
</feature>
<evidence type="ECO:0000256" key="1">
    <source>
        <dbReference type="SAM" id="SignalP"/>
    </source>
</evidence>
<keyword evidence="1" id="KW-0732">Signal</keyword>
<name>A0AB34JH06_PRYPA</name>
<evidence type="ECO:0000313" key="3">
    <source>
        <dbReference type="Proteomes" id="UP001515480"/>
    </source>
</evidence>
<reference evidence="2 3" key="1">
    <citation type="journal article" date="2024" name="Science">
        <title>Giant polyketide synthase enzymes in the biosynthesis of giant marine polyether toxins.</title>
        <authorList>
            <person name="Fallon T.R."/>
            <person name="Shende V.V."/>
            <person name="Wierzbicki I.H."/>
            <person name="Pendleton A.L."/>
            <person name="Watervoot N.F."/>
            <person name="Auber R.P."/>
            <person name="Gonzalez D.J."/>
            <person name="Wisecaver J.H."/>
            <person name="Moore B.S."/>
        </authorList>
    </citation>
    <scope>NUCLEOTIDE SEQUENCE [LARGE SCALE GENOMIC DNA]</scope>
    <source>
        <strain evidence="2 3">12B1</strain>
    </source>
</reference>
<organism evidence="2 3">
    <name type="scientific">Prymnesium parvum</name>
    <name type="common">Toxic golden alga</name>
    <dbReference type="NCBI Taxonomy" id="97485"/>
    <lineage>
        <taxon>Eukaryota</taxon>
        <taxon>Haptista</taxon>
        <taxon>Haptophyta</taxon>
        <taxon>Prymnesiophyceae</taxon>
        <taxon>Prymnesiales</taxon>
        <taxon>Prymnesiaceae</taxon>
        <taxon>Prymnesium</taxon>
    </lineage>
</organism>
<sequence length="116" mass="13082">MRLVRGLRCWVLAALLSHGGCAPPIMEDTDAFREAVRPLIHEFIFSQYDKFASSQLTFRDLKLHVAAALELPYEQLREDGPSSVIEDESDKIANQCDGGKVDREACIARFQLKDET</sequence>
<dbReference type="Proteomes" id="UP001515480">
    <property type="component" value="Unassembled WGS sequence"/>
</dbReference>
<dbReference type="EMBL" id="JBGBPQ010000009">
    <property type="protein sequence ID" value="KAL1520228.1"/>
    <property type="molecule type" value="Genomic_DNA"/>
</dbReference>
<evidence type="ECO:0000313" key="2">
    <source>
        <dbReference type="EMBL" id="KAL1520228.1"/>
    </source>
</evidence>
<dbReference type="AlphaFoldDB" id="A0AB34JH06"/>
<proteinExistence type="predicted"/>
<accession>A0AB34JH06</accession>
<keyword evidence="3" id="KW-1185">Reference proteome</keyword>
<gene>
    <name evidence="2" type="ORF">AB1Y20_023698</name>
</gene>
<protein>
    <submittedName>
        <fullName evidence="2">Uncharacterized protein</fullName>
    </submittedName>
</protein>
<comment type="caution">
    <text evidence="2">The sequence shown here is derived from an EMBL/GenBank/DDBJ whole genome shotgun (WGS) entry which is preliminary data.</text>
</comment>
<feature type="signal peptide" evidence="1">
    <location>
        <begin position="1"/>
        <end position="22"/>
    </location>
</feature>